<feature type="transmembrane region" description="Helical" evidence="7">
    <location>
        <begin position="72"/>
        <end position="92"/>
    </location>
</feature>
<comment type="caution">
    <text evidence="9">The sequence shown here is derived from an EMBL/GenBank/DDBJ whole genome shotgun (WGS) entry which is preliminary data.</text>
</comment>
<name>G9QI24_9BACI</name>
<evidence type="ECO:0000313" key="10">
    <source>
        <dbReference type="Proteomes" id="UP000011747"/>
    </source>
</evidence>
<evidence type="ECO:0000256" key="7">
    <source>
        <dbReference type="SAM" id="Phobius"/>
    </source>
</evidence>
<dbReference type="HOGENOM" id="CLU_768714_0_0_9"/>
<feature type="domain" description="Integral membrane bound transporter" evidence="8">
    <location>
        <begin position="225"/>
        <end position="346"/>
    </location>
</feature>
<keyword evidence="4 7" id="KW-1133">Transmembrane helix</keyword>
<feature type="transmembrane region" description="Helical" evidence="7">
    <location>
        <begin position="33"/>
        <end position="60"/>
    </location>
</feature>
<evidence type="ECO:0000259" key="8">
    <source>
        <dbReference type="Pfam" id="PF13515"/>
    </source>
</evidence>
<organism evidence="9 10">
    <name type="scientific">Bacillus smithii 7_3_47FAA</name>
    <dbReference type="NCBI Taxonomy" id="665952"/>
    <lineage>
        <taxon>Bacteria</taxon>
        <taxon>Bacillati</taxon>
        <taxon>Bacillota</taxon>
        <taxon>Bacilli</taxon>
        <taxon>Bacillales</taxon>
        <taxon>Bacillaceae</taxon>
        <taxon>Bacillus</taxon>
    </lineage>
</organism>
<keyword evidence="5 7" id="KW-0472">Membrane</keyword>
<feature type="transmembrane region" description="Helical" evidence="7">
    <location>
        <begin position="333"/>
        <end position="351"/>
    </location>
</feature>
<evidence type="ECO:0000256" key="6">
    <source>
        <dbReference type="ARBA" id="ARBA00043993"/>
    </source>
</evidence>
<sequence length="360" mass="40380">MNHKPLNFLKYFLQWDPSIPVPKLQIFSSALGMALPIIVGALIGHVETGFIVALGSLFMNPPNVDHSLKEEVLNYVQTIVAGFIAISLGVFIGNHHSLSASIFLVFVNGLVSLVGGLNRTFAVNSMRFTILSMIGAGISPPTQISPLLIGLFFSLGSIWAVFLFLCFSVSYRFFIKKKPFSKSLSNNPSNVDFFTQCKYWLIRLKTFRAWLYTIRVVLCLSVAQVIQLYLKNPHAYWISLTVVLVLQRKTSIGPSRIYQRALGTFFGVLIGGAILIFPLSILWIVVIVAFIGGIRSYLKTQNYVYYSMTMVPLLFILLGKGKHISFDLMIGRLVYTFVGCIIALVFGYFLWTTPEKQKYI</sequence>
<dbReference type="Pfam" id="PF13515">
    <property type="entry name" value="FUSC_2"/>
    <property type="match status" value="1"/>
</dbReference>
<dbReference type="GO" id="GO:0005886">
    <property type="term" value="C:plasma membrane"/>
    <property type="evidence" value="ECO:0007669"/>
    <property type="project" value="UniProtKB-SubCell"/>
</dbReference>
<gene>
    <name evidence="9" type="ORF">HMPREF1015_01388</name>
</gene>
<comment type="subcellular location">
    <subcellularLocation>
        <location evidence="1">Cell membrane</location>
        <topology evidence="1">Multi-pass membrane protein</topology>
    </subcellularLocation>
</comment>
<evidence type="ECO:0000256" key="1">
    <source>
        <dbReference type="ARBA" id="ARBA00004651"/>
    </source>
</evidence>
<dbReference type="EMBL" id="ACWF01000027">
    <property type="protein sequence ID" value="EHL79185.1"/>
    <property type="molecule type" value="Genomic_DNA"/>
</dbReference>
<evidence type="ECO:0000256" key="3">
    <source>
        <dbReference type="ARBA" id="ARBA00022692"/>
    </source>
</evidence>
<dbReference type="RefSeq" id="WP_003352874.1">
    <property type="nucleotide sequence ID" value="NZ_JH414742.1"/>
</dbReference>
<dbReference type="PANTHER" id="PTHR30509:SF9">
    <property type="entry name" value="MULTIDRUG RESISTANCE PROTEIN MDTO"/>
    <property type="match status" value="1"/>
</dbReference>
<keyword evidence="3 7" id="KW-0812">Transmembrane</keyword>
<comment type="similarity">
    <text evidence="6">Belongs to the YccS/YhfK family.</text>
</comment>
<feature type="transmembrane region" description="Helical" evidence="7">
    <location>
        <begin position="209"/>
        <end position="229"/>
    </location>
</feature>
<evidence type="ECO:0000256" key="2">
    <source>
        <dbReference type="ARBA" id="ARBA00022475"/>
    </source>
</evidence>
<dbReference type="InterPro" id="IPR049453">
    <property type="entry name" value="Memb_transporter_dom"/>
</dbReference>
<evidence type="ECO:0000256" key="5">
    <source>
        <dbReference type="ARBA" id="ARBA00023136"/>
    </source>
</evidence>
<reference evidence="9 10" key="1">
    <citation type="submission" date="2011-09" db="EMBL/GenBank/DDBJ databases">
        <title>The Genome Sequence of Bacillus smithii 7_3_47FAA.</title>
        <authorList>
            <consortium name="The Broad Institute Genome Sequencing Platform"/>
            <person name="Earl A."/>
            <person name="Ward D."/>
            <person name="Feldgarden M."/>
            <person name="Gevers D."/>
            <person name="Daigneault M."/>
            <person name="Strauss J."/>
            <person name="Allen-Vercoe E."/>
            <person name="Young S.K."/>
            <person name="Zeng Q."/>
            <person name="Gargeya S."/>
            <person name="Fitzgerald M."/>
            <person name="Haas B."/>
            <person name="Abouelleil A."/>
            <person name="Alvarado L."/>
            <person name="Arachchi H.M."/>
            <person name="Berlin A."/>
            <person name="Brown A."/>
            <person name="Chapman S.B."/>
            <person name="Chen Z."/>
            <person name="Dunbar C."/>
            <person name="Freedman E."/>
            <person name="Gearin G."/>
            <person name="Goldberg J."/>
            <person name="Griggs A."/>
            <person name="Gujja S."/>
            <person name="Heiman D."/>
            <person name="Howarth C."/>
            <person name="Larson L."/>
            <person name="Lui A."/>
            <person name="MacDonald P.J.P."/>
            <person name="Montmayeur A."/>
            <person name="Murphy C."/>
            <person name="Neiman D."/>
            <person name="Pearson M."/>
            <person name="Priest M."/>
            <person name="Roberts A."/>
            <person name="Saif S."/>
            <person name="Shea T."/>
            <person name="Shenoy N."/>
            <person name="Sisk P."/>
            <person name="Stolte C."/>
            <person name="Sykes S."/>
            <person name="Wortman J."/>
            <person name="Nusbaum C."/>
            <person name="Birren B."/>
        </authorList>
    </citation>
    <scope>NUCLEOTIDE SEQUENCE [LARGE SCALE GENOMIC DNA]</scope>
    <source>
        <strain evidence="9 10">7_3_47FAA</strain>
    </source>
</reference>
<dbReference type="AlphaFoldDB" id="G9QI24"/>
<accession>G9QI24</accession>
<feature type="transmembrane region" description="Helical" evidence="7">
    <location>
        <begin position="98"/>
        <end position="118"/>
    </location>
</feature>
<dbReference type="PANTHER" id="PTHR30509">
    <property type="entry name" value="P-HYDROXYBENZOIC ACID EFFLUX PUMP SUBUNIT-RELATED"/>
    <property type="match status" value="1"/>
</dbReference>
<keyword evidence="2" id="KW-1003">Cell membrane</keyword>
<evidence type="ECO:0000313" key="9">
    <source>
        <dbReference type="EMBL" id="EHL79185.1"/>
    </source>
</evidence>
<feature type="transmembrane region" description="Helical" evidence="7">
    <location>
        <begin position="303"/>
        <end position="321"/>
    </location>
</feature>
<proteinExistence type="inferred from homology"/>
<feature type="transmembrane region" description="Helical" evidence="7">
    <location>
        <begin position="264"/>
        <end position="291"/>
    </location>
</feature>
<dbReference type="PATRIC" id="fig|665952.3.peg.598"/>
<evidence type="ECO:0000256" key="4">
    <source>
        <dbReference type="ARBA" id="ARBA00022989"/>
    </source>
</evidence>
<keyword evidence="10" id="KW-1185">Reference proteome</keyword>
<protein>
    <recommendedName>
        <fullName evidence="8">Integral membrane bound transporter domain-containing protein</fullName>
    </recommendedName>
</protein>
<dbReference type="Proteomes" id="UP000011747">
    <property type="component" value="Unassembled WGS sequence"/>
</dbReference>
<feature type="transmembrane region" description="Helical" evidence="7">
    <location>
        <begin position="158"/>
        <end position="175"/>
    </location>
</feature>